<keyword evidence="10" id="KW-1185">Reference proteome</keyword>
<dbReference type="GO" id="GO:0003950">
    <property type="term" value="F:NAD+ poly-ADP-ribosyltransferase activity"/>
    <property type="evidence" value="ECO:0007669"/>
    <property type="project" value="UniProtKB-UniRule"/>
</dbReference>
<dbReference type="GO" id="GO:0010629">
    <property type="term" value="P:negative regulation of gene expression"/>
    <property type="evidence" value="ECO:0007669"/>
    <property type="project" value="TreeGrafter"/>
</dbReference>
<dbReference type="EC" id="2.4.2.-" evidence="7"/>
<evidence type="ECO:0000256" key="7">
    <source>
        <dbReference type="RuleBase" id="RU362114"/>
    </source>
</evidence>
<dbReference type="InterPro" id="IPR043472">
    <property type="entry name" value="Macro_dom-like"/>
</dbReference>
<dbReference type="GeneID" id="129338325"/>
<gene>
    <name evidence="11" type="primary">LOC129338325</name>
</gene>
<evidence type="ECO:0000256" key="4">
    <source>
        <dbReference type="ARBA" id="ARBA00023027"/>
    </source>
</evidence>
<dbReference type="GO" id="GO:1990404">
    <property type="term" value="F:NAD+-protein mono-ADP-ribosyltransferase activity"/>
    <property type="evidence" value="ECO:0007669"/>
    <property type="project" value="TreeGrafter"/>
</dbReference>
<evidence type="ECO:0000256" key="8">
    <source>
        <dbReference type="SAM" id="MobiDB-lite"/>
    </source>
</evidence>
<evidence type="ECO:0000256" key="5">
    <source>
        <dbReference type="ARBA" id="ARBA00023242"/>
    </source>
</evidence>
<dbReference type="Gene3D" id="3.30.720.50">
    <property type="match status" value="1"/>
</dbReference>
<evidence type="ECO:0000256" key="6">
    <source>
        <dbReference type="ARBA" id="ARBA00024347"/>
    </source>
</evidence>
<protein>
    <recommendedName>
        <fullName evidence="7">Poly [ADP-ribose] polymerase</fullName>
        <shortName evidence="7">PARP</shortName>
        <ecNumber evidence="7">2.4.2.-</ecNumber>
    </recommendedName>
</protein>
<accession>A0AA97K267</accession>
<comment type="similarity">
    <text evidence="6">Belongs to the ARTD/PARP family.</text>
</comment>
<evidence type="ECO:0000256" key="2">
    <source>
        <dbReference type="ARBA" id="ARBA00022676"/>
    </source>
</evidence>
<evidence type="ECO:0000313" key="10">
    <source>
        <dbReference type="Proteomes" id="UP001190640"/>
    </source>
</evidence>
<dbReference type="Gene3D" id="3.40.220.10">
    <property type="entry name" value="Leucine Aminopeptidase, subunit E, domain 1"/>
    <property type="match status" value="1"/>
</dbReference>
<sequence length="1725" mass="194975">MEKGKVGDAVSVPVLRSTRQLEAHARGKQSGQRSGRRPEGSCDTTETLYVTSVEQKLWEQLVGILSPTLWEVKASGRLQGKSGVISLSGSREAVLRAREVISKLLIMVGSLVKINQVPLPQTEQRAAGFFHLGKGIHLFLWEGAASRFRVDAVVTISSKEDLGCGNAVFAQRVQSPHGSPCINFNVFLSRPQMVELGVGAVKLVLEAASQKGLQSLVVSYTDPVPSTCQAEAMAVGIEDFKRDHPTSPLKTIHFVSSDRDAVAMFHKECEERWRLGASHQSQLRNMLLSLEDVKTEIVAGYCAKQKTDVAVLPLILESDGISWGPVSLAITQKALKAVPQAMNLQPEEILSVTASAFPEFDCRVLYMVRLKGSQLRPEVTLEQAIRKMVRSCLSAFYGSFQESISFPLIESADPGLAVKGQWLLIMLEEIDCFLKEFPNTWMKLVQIVHLPGWSAPCQVGDCITSPVELVGVCHLEDPLFLQYLKDSPDAFHEFQMQLKEVNCAIQMFLSWGILMFRAMGASVELYDLGMVFQSVRGKYLMHCETRKEVMEALLEQQTLVKEFKSMRIFFKDRMWFVGPCDEMASFLHCLARVAFQRQLVSWECPAEPQCRSTIAKDVVVQEILQSGTFVTVEILANAPATIRFGGRRQRVEEAERRFKELLSSFQVLPVPLSSFQSQFVKAQWGNLFHSCFFLEQGIPSVLEISEDVQVAGLDLSKMKEAEELITKHVCERTVEIAEEVKWATVCEDWKQLLHRLGSHREIALHETVSIQVTVVGICPRVTQVVQSIQEYLWDNSPVEETITFGRPELVALQQNLFRIMSWEHLEVSIQVLPNSQILILQVSGIRKSVQKAIPVIKKYLDSLVVCKMSLKKESLKKYFFGPGAGLLQEIALRQQCVATIEKQETYDSSDGVTNTNGSERRILVKSCPWAIHALGREEHVALWKQKMVGFVVKFRERIICSNAIATFSDQFLKELCSSTSHKFPIDFHRLRDDELQVCGFQEDVENIMEAIHAEIEEYQAEWIEVTAQYKTVPRTVVEEFLLHGMLPSRPPAKSEILAENPPTVIFRGPRQNVVELESVFKELLSGFQVLPVSLSHLQSQFVKAQWGSLFHKNFFLEQGIAALLEISGTIQVSGLDLGAMKKAQELIVSHVCEKTMEIAEEVKWATECEDWLELLHKLESHQAVALHNAPSSLVFMVGIRPHITQLEQSIKEYLKDHSQVNERLNFTRPELALAGENLLHVMDWDHLEVDIRVQSDSKILSLKVSGIHKFVQKAIPAIKKDLDILVLGKLPLKRVALREYFSGAGARMLKKMAQEQHCVARLERQKSPSCSDGAANSNGSGEQGLAEVCCAVIHAVGRQSDVTSFKQDVANFIAKFHEETVCSAEIPSFSNEVLSELCKNTPHQFPVALHHLRKKVIQVCGSQEDVKNALEAIYAKIEEAAHAKIERDHGEWLESKVLYEKVQWHHMTDAGWSTCDMATNHHLEKAYQKKEMKTQLQWKGQKIEINLLKNEAFVPSRGTTFKLRRDICLWDKNIAPHWEAMDQCLVKKVELQRSSEEYQDVVKNFSRSGSGFTILKVERIQNPYLWVSYCCKRSWMEKKNPEGVQNERILYHGALPENWHFIQETGFKSTFQRGLYGQGIYFAEDAGRSAFSTKPDSRGHRFMFQARVLVGEYSQGEEKMAFPPMKPRGKGWYDSLVDVLNKPTLFVTFFDDHAYPEYLITFCGS</sequence>
<dbReference type="SUPFAM" id="SSF117839">
    <property type="entry name" value="WWE domain"/>
    <property type="match status" value="1"/>
</dbReference>
<keyword evidence="4 7" id="KW-0520">NAD</keyword>
<dbReference type="PANTHER" id="PTHR14453:SF107">
    <property type="entry name" value="POLY [ADP-RIBOSE] POLYMERASE"/>
    <property type="match status" value="1"/>
</dbReference>
<keyword evidence="2 7" id="KW-0328">Glycosyltransferase</keyword>
<dbReference type="Pfam" id="PF00644">
    <property type="entry name" value="PARP"/>
    <property type="match status" value="1"/>
</dbReference>
<dbReference type="InterPro" id="IPR037197">
    <property type="entry name" value="WWE_dom_sf"/>
</dbReference>
<dbReference type="InterPro" id="IPR052056">
    <property type="entry name" value="Mono-ARTD/PARP"/>
</dbReference>
<organism evidence="10 11">
    <name type="scientific">Eublepharis macularius</name>
    <name type="common">Leopard gecko</name>
    <name type="synonym">Cyrtodactylus macularius</name>
    <dbReference type="NCBI Taxonomy" id="481883"/>
    <lineage>
        <taxon>Eukaryota</taxon>
        <taxon>Metazoa</taxon>
        <taxon>Chordata</taxon>
        <taxon>Craniata</taxon>
        <taxon>Vertebrata</taxon>
        <taxon>Euteleostomi</taxon>
        <taxon>Lepidosauria</taxon>
        <taxon>Squamata</taxon>
        <taxon>Bifurcata</taxon>
        <taxon>Gekkota</taxon>
        <taxon>Eublepharidae</taxon>
        <taxon>Eublepharinae</taxon>
        <taxon>Eublepharis</taxon>
    </lineage>
</organism>
<feature type="region of interest" description="Disordered" evidence="8">
    <location>
        <begin position="1"/>
        <end position="43"/>
    </location>
</feature>
<dbReference type="PANTHER" id="PTHR14453">
    <property type="entry name" value="PARP/ZINC FINGER CCCH TYPE DOMAIN CONTAINING PROTEIN"/>
    <property type="match status" value="1"/>
</dbReference>
<evidence type="ECO:0000313" key="11">
    <source>
        <dbReference type="RefSeq" id="XP_054848430.1"/>
    </source>
</evidence>
<proteinExistence type="inferred from homology"/>
<dbReference type="InterPro" id="IPR012317">
    <property type="entry name" value="Poly(ADP-ribose)pol_cat_dom"/>
</dbReference>
<evidence type="ECO:0000256" key="1">
    <source>
        <dbReference type="ARBA" id="ARBA00004123"/>
    </source>
</evidence>
<dbReference type="GO" id="GO:0070212">
    <property type="term" value="P:protein poly-ADP-ribosylation"/>
    <property type="evidence" value="ECO:0007669"/>
    <property type="project" value="TreeGrafter"/>
</dbReference>
<dbReference type="KEGG" id="emc:129338325"/>
<dbReference type="Gene3D" id="3.90.228.10">
    <property type="match status" value="1"/>
</dbReference>
<dbReference type="PROSITE" id="PS51059">
    <property type="entry name" value="PARP_CATALYTIC"/>
    <property type="match status" value="1"/>
</dbReference>
<evidence type="ECO:0000259" key="9">
    <source>
        <dbReference type="PROSITE" id="PS51059"/>
    </source>
</evidence>
<dbReference type="Proteomes" id="UP001190640">
    <property type="component" value="Chromosome 12"/>
</dbReference>
<dbReference type="GO" id="GO:0003714">
    <property type="term" value="F:transcription corepressor activity"/>
    <property type="evidence" value="ECO:0007669"/>
    <property type="project" value="TreeGrafter"/>
</dbReference>
<keyword evidence="3 7" id="KW-0808">Transferase</keyword>
<feature type="domain" description="PARP catalytic" evidence="9">
    <location>
        <begin position="1532"/>
        <end position="1725"/>
    </location>
</feature>
<evidence type="ECO:0000256" key="3">
    <source>
        <dbReference type="ARBA" id="ARBA00022679"/>
    </source>
</evidence>
<dbReference type="GO" id="GO:0005737">
    <property type="term" value="C:cytoplasm"/>
    <property type="evidence" value="ECO:0007669"/>
    <property type="project" value="TreeGrafter"/>
</dbReference>
<reference evidence="11" key="1">
    <citation type="submission" date="2025-08" db="UniProtKB">
        <authorList>
            <consortium name="RefSeq"/>
        </authorList>
    </citation>
    <scope>IDENTIFICATION</scope>
    <source>
        <tissue evidence="11">Blood</tissue>
    </source>
</reference>
<dbReference type="SUPFAM" id="SSF56399">
    <property type="entry name" value="ADP-ribosylation"/>
    <property type="match status" value="1"/>
</dbReference>
<name>A0AA97K267_EUBMA</name>
<dbReference type="RefSeq" id="XP_054848430.1">
    <property type="nucleotide sequence ID" value="XM_054992455.1"/>
</dbReference>
<comment type="subcellular location">
    <subcellularLocation>
        <location evidence="1">Nucleus</location>
    </subcellularLocation>
</comment>
<dbReference type="GO" id="GO:0005634">
    <property type="term" value="C:nucleus"/>
    <property type="evidence" value="ECO:0007669"/>
    <property type="project" value="UniProtKB-SubCell"/>
</dbReference>
<keyword evidence="5" id="KW-0539">Nucleus</keyword>